<organism evidence="2 3">
    <name type="scientific">Filibacter tadaridae</name>
    <dbReference type="NCBI Taxonomy" id="2483811"/>
    <lineage>
        <taxon>Bacteria</taxon>
        <taxon>Bacillati</taxon>
        <taxon>Bacillota</taxon>
        <taxon>Bacilli</taxon>
        <taxon>Bacillales</taxon>
        <taxon>Caryophanaceae</taxon>
        <taxon>Filibacter</taxon>
    </lineage>
</organism>
<dbReference type="Gene3D" id="1.20.1630.10">
    <property type="entry name" value="Formate dehydrogenase/DMSO reductase domain"/>
    <property type="match status" value="1"/>
</dbReference>
<dbReference type="RefSeq" id="WP_124071686.1">
    <property type="nucleotide sequence ID" value="NZ_CBCRXF010000002.1"/>
</dbReference>
<keyword evidence="3" id="KW-1185">Reference proteome</keyword>
<feature type="transmembrane region" description="Helical" evidence="1">
    <location>
        <begin position="128"/>
        <end position="145"/>
    </location>
</feature>
<evidence type="ECO:0008006" key="4">
    <source>
        <dbReference type="Google" id="ProtNLM"/>
    </source>
</evidence>
<gene>
    <name evidence="2" type="ORF">FILTAD_02901</name>
</gene>
<feature type="transmembrane region" description="Helical" evidence="1">
    <location>
        <begin position="6"/>
        <end position="28"/>
    </location>
</feature>
<keyword evidence="1" id="KW-1133">Transmembrane helix</keyword>
<evidence type="ECO:0000313" key="3">
    <source>
        <dbReference type="Proteomes" id="UP000270468"/>
    </source>
</evidence>
<name>A0A3P5XPA6_9BACL</name>
<protein>
    <recommendedName>
        <fullName evidence="4">DUF2306 domain-containing protein</fullName>
    </recommendedName>
</protein>
<reference evidence="2 3" key="1">
    <citation type="submission" date="2018-11" db="EMBL/GenBank/DDBJ databases">
        <authorList>
            <person name="Criscuolo A."/>
        </authorList>
    </citation>
    <scope>NUCLEOTIDE SEQUENCE [LARGE SCALE GENOMIC DNA]</scope>
    <source>
        <strain evidence="2">ATB-66</strain>
    </source>
</reference>
<feature type="transmembrane region" description="Helical" evidence="1">
    <location>
        <begin position="40"/>
        <end position="59"/>
    </location>
</feature>
<dbReference type="EMBL" id="UXAV01000044">
    <property type="protein sequence ID" value="VDC32728.1"/>
    <property type="molecule type" value="Genomic_DNA"/>
</dbReference>
<dbReference type="OrthoDB" id="2453961at2"/>
<dbReference type="Proteomes" id="UP000270468">
    <property type="component" value="Unassembled WGS sequence"/>
</dbReference>
<feature type="transmembrane region" description="Helical" evidence="1">
    <location>
        <begin position="103"/>
        <end position="122"/>
    </location>
</feature>
<evidence type="ECO:0000313" key="2">
    <source>
        <dbReference type="EMBL" id="VDC32728.1"/>
    </source>
</evidence>
<evidence type="ECO:0000256" key="1">
    <source>
        <dbReference type="SAM" id="Phobius"/>
    </source>
</evidence>
<accession>A0A3P5XPA6</accession>
<keyword evidence="1" id="KW-0812">Transmembrane</keyword>
<sequence length="159" mass="17948">MTVFGFFLTLHITFGTLCLIVGLIAAFSKKQRGWHTFLGELYHGSYVVVFISAVVTSVMHWQESAYLFFIAFFSYGLALYGYQARKRRSHNWLPKHIGGMLGSYIGIVTAVLIVNVSDIPILNEFPTLIFWFLPTAIGTPIIIAVSRRIKTRSSQPQID</sequence>
<dbReference type="AlphaFoldDB" id="A0A3P5XPA6"/>
<feature type="transmembrane region" description="Helical" evidence="1">
    <location>
        <begin position="65"/>
        <end position="82"/>
    </location>
</feature>
<proteinExistence type="predicted"/>
<keyword evidence="1" id="KW-0472">Membrane</keyword>